<name>A0A815E336_9BILA</name>
<keyword evidence="8" id="KW-0539">Nucleus</keyword>
<dbReference type="PANTHER" id="PTHR24082">
    <property type="entry name" value="NUCLEAR HORMONE RECEPTOR"/>
    <property type="match status" value="1"/>
</dbReference>
<keyword evidence="2" id="KW-0863">Zinc-finger</keyword>
<dbReference type="InterPro" id="IPR001628">
    <property type="entry name" value="Znf_hrmn_rcpt"/>
</dbReference>
<dbReference type="PROSITE" id="PS00031">
    <property type="entry name" value="NUCLEAR_REC_DBD_1"/>
    <property type="match status" value="1"/>
</dbReference>
<evidence type="ECO:0000256" key="3">
    <source>
        <dbReference type="ARBA" id="ARBA00022833"/>
    </source>
</evidence>
<dbReference type="EMBL" id="CAJNOW010001112">
    <property type="protein sequence ID" value="CAF1305856.1"/>
    <property type="molecule type" value="Genomic_DNA"/>
</dbReference>
<dbReference type="Proteomes" id="UP000663855">
    <property type="component" value="Unassembled WGS sequence"/>
</dbReference>
<keyword evidence="6" id="KW-0804">Transcription</keyword>
<dbReference type="PRINTS" id="PR00047">
    <property type="entry name" value="STROIDFINGER"/>
</dbReference>
<dbReference type="Pfam" id="PF00105">
    <property type="entry name" value="zf-C4"/>
    <property type="match status" value="1"/>
</dbReference>
<dbReference type="Proteomes" id="UP000663834">
    <property type="component" value="Unassembled WGS sequence"/>
</dbReference>
<evidence type="ECO:0000256" key="6">
    <source>
        <dbReference type="ARBA" id="ARBA00023163"/>
    </source>
</evidence>
<dbReference type="PANTHER" id="PTHR24082:SF283">
    <property type="entry name" value="NUCLEAR HORMONE RECEPTOR HR96"/>
    <property type="match status" value="1"/>
</dbReference>
<dbReference type="GO" id="GO:0030154">
    <property type="term" value="P:cell differentiation"/>
    <property type="evidence" value="ECO:0007669"/>
    <property type="project" value="TreeGrafter"/>
</dbReference>
<keyword evidence="5" id="KW-0238">DNA-binding</keyword>
<dbReference type="GO" id="GO:0000122">
    <property type="term" value="P:negative regulation of transcription by RNA polymerase II"/>
    <property type="evidence" value="ECO:0007669"/>
    <property type="project" value="TreeGrafter"/>
</dbReference>
<dbReference type="SUPFAM" id="SSF57716">
    <property type="entry name" value="Glucocorticoid receptor-like (DNA-binding domain)"/>
    <property type="match status" value="1"/>
</dbReference>
<evidence type="ECO:0000313" key="12">
    <source>
        <dbReference type="Proteomes" id="UP000663834"/>
    </source>
</evidence>
<keyword evidence="7" id="KW-0675">Receptor</keyword>
<dbReference type="Gene3D" id="3.30.50.10">
    <property type="entry name" value="Erythroid Transcription Factor GATA-1, subunit A"/>
    <property type="match status" value="1"/>
</dbReference>
<dbReference type="EMBL" id="CAJNOV010017184">
    <property type="protein sequence ID" value="CAF1601884.1"/>
    <property type="molecule type" value="Genomic_DNA"/>
</dbReference>
<evidence type="ECO:0000259" key="9">
    <source>
        <dbReference type="PROSITE" id="PS51030"/>
    </source>
</evidence>
<dbReference type="GO" id="GO:0004879">
    <property type="term" value="F:nuclear receptor activity"/>
    <property type="evidence" value="ECO:0007669"/>
    <property type="project" value="TreeGrafter"/>
</dbReference>
<dbReference type="GO" id="GO:0000978">
    <property type="term" value="F:RNA polymerase II cis-regulatory region sequence-specific DNA binding"/>
    <property type="evidence" value="ECO:0007669"/>
    <property type="project" value="TreeGrafter"/>
</dbReference>
<dbReference type="InterPro" id="IPR050234">
    <property type="entry name" value="Nuclear_hormone_rcpt_NR1"/>
</dbReference>
<evidence type="ECO:0000256" key="1">
    <source>
        <dbReference type="ARBA" id="ARBA00022723"/>
    </source>
</evidence>
<sequence>MATISSCCRRLSTTSYYIFPDYTTERKRLICVVCGSVARGYNFGAITCMSCKIFFRRNAFASSNDLYCRAGGSCEINQQTRKCCTYCRLLTCFRVGMKRELFRIKENNNFQWFKVDKQQQQQQQQHGEKLRLKSQSYEKPSNNQVIVPTNSSTIRSLDRFQSPHCFQLSENDWLLLNKLSADFDSLNYHIAAKANKLHQRLLSIGIQPLKMRAKASYIYDITNTLTDTGLKFIKTIPQFASLPDSNKQALLVRNARSFTMFYTHYQMNLKPMQTILETPYWQASLEFILSSSTIYLHQQVKYQIGRVSLADPYLIKLILVIIAFSAHNIDYNDIVISQQLDEYYHAQILHRKQNIYVELLWKSMIHRFGEVHTILQFNTIIQTILKSEKLVFTFDNSTIPFEHKFYENVVKSISRIL</sequence>
<feature type="domain" description="Nuclear receptor" evidence="9">
    <location>
        <begin position="28"/>
        <end position="104"/>
    </location>
</feature>
<dbReference type="AlphaFoldDB" id="A0A815E336"/>
<protein>
    <recommendedName>
        <fullName evidence="9">Nuclear receptor domain-containing protein</fullName>
    </recommendedName>
</protein>
<proteinExistence type="predicted"/>
<dbReference type="SMART" id="SM00399">
    <property type="entry name" value="ZnF_C4"/>
    <property type="match status" value="1"/>
</dbReference>
<evidence type="ECO:0000256" key="8">
    <source>
        <dbReference type="ARBA" id="ARBA00023242"/>
    </source>
</evidence>
<evidence type="ECO:0000256" key="2">
    <source>
        <dbReference type="ARBA" id="ARBA00022771"/>
    </source>
</evidence>
<dbReference type="OrthoDB" id="9994161at2759"/>
<keyword evidence="1" id="KW-0479">Metal-binding</keyword>
<gene>
    <name evidence="11" type="ORF">CJN711_LOCUS35298</name>
    <name evidence="10" type="ORF">KQP761_LOCUS5002</name>
</gene>
<evidence type="ECO:0000313" key="10">
    <source>
        <dbReference type="EMBL" id="CAF1305856.1"/>
    </source>
</evidence>
<organism evidence="10 12">
    <name type="scientific">Rotaria magnacalcarata</name>
    <dbReference type="NCBI Taxonomy" id="392030"/>
    <lineage>
        <taxon>Eukaryota</taxon>
        <taxon>Metazoa</taxon>
        <taxon>Spiralia</taxon>
        <taxon>Gnathifera</taxon>
        <taxon>Rotifera</taxon>
        <taxon>Eurotatoria</taxon>
        <taxon>Bdelloidea</taxon>
        <taxon>Philodinida</taxon>
        <taxon>Philodinidae</taxon>
        <taxon>Rotaria</taxon>
    </lineage>
</organism>
<accession>A0A815E336</accession>
<evidence type="ECO:0000313" key="11">
    <source>
        <dbReference type="EMBL" id="CAF1601884.1"/>
    </source>
</evidence>
<keyword evidence="3" id="KW-0862">Zinc</keyword>
<dbReference type="GO" id="GO:0045944">
    <property type="term" value="P:positive regulation of transcription by RNA polymerase II"/>
    <property type="evidence" value="ECO:0007669"/>
    <property type="project" value="TreeGrafter"/>
</dbReference>
<evidence type="ECO:0000256" key="4">
    <source>
        <dbReference type="ARBA" id="ARBA00023015"/>
    </source>
</evidence>
<keyword evidence="4" id="KW-0805">Transcription regulation</keyword>
<comment type="caution">
    <text evidence="10">The sequence shown here is derived from an EMBL/GenBank/DDBJ whole genome shotgun (WGS) entry which is preliminary data.</text>
</comment>
<reference evidence="10" key="1">
    <citation type="submission" date="2021-02" db="EMBL/GenBank/DDBJ databases">
        <authorList>
            <person name="Nowell W R."/>
        </authorList>
    </citation>
    <scope>NUCLEOTIDE SEQUENCE</scope>
</reference>
<dbReference type="GO" id="GO:0008270">
    <property type="term" value="F:zinc ion binding"/>
    <property type="evidence" value="ECO:0007669"/>
    <property type="project" value="UniProtKB-KW"/>
</dbReference>
<evidence type="ECO:0000256" key="7">
    <source>
        <dbReference type="ARBA" id="ARBA00023170"/>
    </source>
</evidence>
<dbReference type="PROSITE" id="PS51030">
    <property type="entry name" value="NUCLEAR_REC_DBD_2"/>
    <property type="match status" value="1"/>
</dbReference>
<evidence type="ECO:0000256" key="5">
    <source>
        <dbReference type="ARBA" id="ARBA00023125"/>
    </source>
</evidence>
<dbReference type="InterPro" id="IPR013088">
    <property type="entry name" value="Znf_NHR/GATA"/>
</dbReference>